<sequence>MGLSKFRMSVIKSMGLRRWRRWLEKVEKETREGGREGVYVEGQIKPKVKR</sequence>
<proteinExistence type="predicted"/>
<reference evidence="2" key="1">
    <citation type="journal article" date="2015" name="Proc. Natl. Acad. Sci. U.S.A.">
        <title>Genome sequencing of adzuki bean (Vigna angularis) provides insight into high starch and low fat accumulation and domestication.</title>
        <authorList>
            <person name="Yang K."/>
            <person name="Tian Z."/>
            <person name="Chen C."/>
            <person name="Luo L."/>
            <person name="Zhao B."/>
            <person name="Wang Z."/>
            <person name="Yu L."/>
            <person name="Li Y."/>
            <person name="Sun Y."/>
            <person name="Li W."/>
            <person name="Chen Y."/>
            <person name="Li Y."/>
            <person name="Zhang Y."/>
            <person name="Ai D."/>
            <person name="Zhao J."/>
            <person name="Shang C."/>
            <person name="Ma Y."/>
            <person name="Wu B."/>
            <person name="Wang M."/>
            <person name="Gao L."/>
            <person name="Sun D."/>
            <person name="Zhang P."/>
            <person name="Guo F."/>
            <person name="Wang W."/>
            <person name="Li Y."/>
            <person name="Wang J."/>
            <person name="Varshney R.K."/>
            <person name="Wang J."/>
            <person name="Ling H.Q."/>
            <person name="Wan P."/>
        </authorList>
    </citation>
    <scope>NUCLEOTIDE SEQUENCE</scope>
    <source>
        <strain evidence="2">cv. Jingnong 6</strain>
    </source>
</reference>
<gene>
    <name evidence="1" type="ORF">LR48_Vigan10g118300</name>
</gene>
<dbReference type="AlphaFoldDB" id="A0A0L9VJR3"/>
<accession>A0A0L9VJR3</accession>
<organism evidence="1 2">
    <name type="scientific">Phaseolus angularis</name>
    <name type="common">Azuki bean</name>
    <name type="synonym">Vigna angularis</name>
    <dbReference type="NCBI Taxonomy" id="3914"/>
    <lineage>
        <taxon>Eukaryota</taxon>
        <taxon>Viridiplantae</taxon>
        <taxon>Streptophyta</taxon>
        <taxon>Embryophyta</taxon>
        <taxon>Tracheophyta</taxon>
        <taxon>Spermatophyta</taxon>
        <taxon>Magnoliopsida</taxon>
        <taxon>eudicotyledons</taxon>
        <taxon>Gunneridae</taxon>
        <taxon>Pentapetalae</taxon>
        <taxon>rosids</taxon>
        <taxon>fabids</taxon>
        <taxon>Fabales</taxon>
        <taxon>Fabaceae</taxon>
        <taxon>Papilionoideae</taxon>
        <taxon>50 kb inversion clade</taxon>
        <taxon>NPAAA clade</taxon>
        <taxon>indigoferoid/millettioid clade</taxon>
        <taxon>Phaseoleae</taxon>
        <taxon>Vigna</taxon>
    </lineage>
</organism>
<evidence type="ECO:0000313" key="2">
    <source>
        <dbReference type="Proteomes" id="UP000053144"/>
    </source>
</evidence>
<dbReference type="Proteomes" id="UP000053144">
    <property type="component" value="Chromosome 10"/>
</dbReference>
<dbReference type="EMBL" id="CM003380">
    <property type="protein sequence ID" value="KOM55291.1"/>
    <property type="molecule type" value="Genomic_DNA"/>
</dbReference>
<evidence type="ECO:0000313" key="1">
    <source>
        <dbReference type="EMBL" id="KOM55291.1"/>
    </source>
</evidence>
<name>A0A0L9VJR3_PHAAN</name>
<dbReference type="Gramene" id="KOM55291">
    <property type="protein sequence ID" value="KOM55291"/>
    <property type="gene ID" value="LR48_Vigan10g118300"/>
</dbReference>
<protein>
    <submittedName>
        <fullName evidence="1">Uncharacterized protein</fullName>
    </submittedName>
</protein>